<sequence>MYLYRHLVIFFLIVSVAQAADVVANNTQEKDTPLPQGSNESQSSSYDSIDLTAEKLEVALGQYHKCNAELKDECSTFETAAANINISFEKYKITTRGEMIAIVALMASESGSFVFNRNHYPEPGRPGQGTKAMMMYPSIYKYANSLYPEEVEKLSATESTTDTKVMNDVLGLVLNDKDTFGSAAWYMSTEANEYLQKNPLDGKQSSYQKYTTEAVGASWDESRGVIWNELNKAL</sequence>
<organism evidence="3 4">
    <name type="scientific">Mycoemilia scoparia</name>
    <dbReference type="NCBI Taxonomy" id="417184"/>
    <lineage>
        <taxon>Eukaryota</taxon>
        <taxon>Fungi</taxon>
        <taxon>Fungi incertae sedis</taxon>
        <taxon>Zoopagomycota</taxon>
        <taxon>Kickxellomycotina</taxon>
        <taxon>Kickxellomycetes</taxon>
        <taxon>Kickxellales</taxon>
        <taxon>Kickxellaceae</taxon>
        <taxon>Mycoemilia</taxon>
    </lineage>
</organism>
<dbReference type="EMBL" id="JANBPU010000013">
    <property type="protein sequence ID" value="KAJ1920444.1"/>
    <property type="molecule type" value="Genomic_DNA"/>
</dbReference>
<keyword evidence="4" id="KW-1185">Reference proteome</keyword>
<feature type="chain" id="PRO_5040841960" evidence="2">
    <location>
        <begin position="20"/>
        <end position="234"/>
    </location>
</feature>
<proteinExistence type="predicted"/>
<protein>
    <submittedName>
        <fullName evidence="3">Uncharacterized protein</fullName>
    </submittedName>
</protein>
<name>A0A9W8A519_9FUNG</name>
<reference evidence="3" key="1">
    <citation type="submission" date="2022-07" db="EMBL/GenBank/DDBJ databases">
        <title>Phylogenomic reconstructions and comparative analyses of Kickxellomycotina fungi.</title>
        <authorList>
            <person name="Reynolds N.K."/>
            <person name="Stajich J.E."/>
            <person name="Barry K."/>
            <person name="Grigoriev I.V."/>
            <person name="Crous P."/>
            <person name="Smith M.E."/>
        </authorList>
    </citation>
    <scope>NUCLEOTIDE SEQUENCE</scope>
    <source>
        <strain evidence="3">NBRC 100468</strain>
    </source>
</reference>
<feature type="signal peptide" evidence="2">
    <location>
        <begin position="1"/>
        <end position="19"/>
    </location>
</feature>
<comment type="caution">
    <text evidence="3">The sequence shown here is derived from an EMBL/GenBank/DDBJ whole genome shotgun (WGS) entry which is preliminary data.</text>
</comment>
<dbReference type="OrthoDB" id="2349272at2759"/>
<feature type="compositionally biased region" description="Polar residues" evidence="1">
    <location>
        <begin position="35"/>
        <end position="46"/>
    </location>
</feature>
<evidence type="ECO:0000313" key="3">
    <source>
        <dbReference type="EMBL" id="KAJ1920444.1"/>
    </source>
</evidence>
<dbReference type="AlphaFoldDB" id="A0A9W8A519"/>
<keyword evidence="2" id="KW-0732">Signal</keyword>
<evidence type="ECO:0000313" key="4">
    <source>
        <dbReference type="Proteomes" id="UP001150538"/>
    </source>
</evidence>
<feature type="region of interest" description="Disordered" evidence="1">
    <location>
        <begin position="27"/>
        <end position="46"/>
    </location>
</feature>
<gene>
    <name evidence="3" type="ORF">H4219_001281</name>
</gene>
<accession>A0A9W8A519</accession>
<evidence type="ECO:0000256" key="2">
    <source>
        <dbReference type="SAM" id="SignalP"/>
    </source>
</evidence>
<evidence type="ECO:0000256" key="1">
    <source>
        <dbReference type="SAM" id="MobiDB-lite"/>
    </source>
</evidence>
<dbReference type="Proteomes" id="UP001150538">
    <property type="component" value="Unassembled WGS sequence"/>
</dbReference>